<dbReference type="PANTHER" id="PTHR11022">
    <property type="entry name" value="PEPTIDOGLYCAN RECOGNITION PROTEIN"/>
    <property type="match status" value="1"/>
</dbReference>
<evidence type="ECO:0000259" key="2">
    <source>
        <dbReference type="SMART" id="SM00644"/>
    </source>
</evidence>
<dbReference type="CDD" id="cd06583">
    <property type="entry name" value="PGRP"/>
    <property type="match status" value="1"/>
</dbReference>
<dbReference type="FunFam" id="3.40.80.10:FF:000008">
    <property type="entry name" value="N-acetylmuramoyl-L-alanine amidase"/>
    <property type="match status" value="1"/>
</dbReference>
<dbReference type="AlphaFoldDB" id="A0A840CPK5"/>
<name>A0A840CPK5_9BACT</name>
<evidence type="ECO:0000313" key="5">
    <source>
        <dbReference type="Proteomes" id="UP000555103"/>
    </source>
</evidence>
<dbReference type="Gene3D" id="3.40.80.10">
    <property type="entry name" value="Peptidoglycan recognition protein-like"/>
    <property type="match status" value="1"/>
</dbReference>
<dbReference type="InterPro" id="IPR015510">
    <property type="entry name" value="PGRP"/>
</dbReference>
<dbReference type="InterPro" id="IPR006619">
    <property type="entry name" value="PGRP_domain_met/bac"/>
</dbReference>
<comment type="caution">
    <text evidence="4">The sequence shown here is derived from an EMBL/GenBank/DDBJ whole genome shotgun (WGS) entry which is preliminary data.</text>
</comment>
<reference evidence="4 5" key="1">
    <citation type="submission" date="2020-08" db="EMBL/GenBank/DDBJ databases">
        <title>Genomic Encyclopedia of Type Strains, Phase IV (KMG-IV): sequencing the most valuable type-strain genomes for metagenomic binning, comparative biology and taxonomic classification.</title>
        <authorList>
            <person name="Goeker M."/>
        </authorList>
    </citation>
    <scope>NUCLEOTIDE SEQUENCE [LARGE SCALE GENOMIC DNA]</scope>
    <source>
        <strain evidence="4 5">DSM 104969</strain>
    </source>
</reference>
<dbReference type="GO" id="GO:0008270">
    <property type="term" value="F:zinc ion binding"/>
    <property type="evidence" value="ECO:0007669"/>
    <property type="project" value="InterPro"/>
</dbReference>
<accession>A0A840CPK5</accession>
<feature type="domain" description="N-acetylmuramoyl-L-alanine amidase" evidence="2">
    <location>
        <begin position="1"/>
        <end position="127"/>
    </location>
</feature>
<dbReference type="PROSITE" id="PS00018">
    <property type="entry name" value="EF_HAND_1"/>
    <property type="match status" value="1"/>
</dbReference>
<gene>
    <name evidence="4" type="ORF">GGR21_000782</name>
</gene>
<dbReference type="InterPro" id="IPR036505">
    <property type="entry name" value="Amidase/PGRP_sf"/>
</dbReference>
<sequence length="151" mass="16997">MRKINKIIIHCAATKEGQNFTVADITKWHKARGFATIGYHYVIYLDGSVHTGRPESQIGAHVQGQNSDSIGICYIGGVDLNGKPKDTRTQAQKEALKKLVKELKAKYPGATVLGHRDYSPDRNGDGIIEEWEWMKACPSFDVRKWLKEENI</sequence>
<dbReference type="Pfam" id="PF01510">
    <property type="entry name" value="Amidase_2"/>
    <property type="match status" value="1"/>
</dbReference>
<dbReference type="Proteomes" id="UP000555103">
    <property type="component" value="Unassembled WGS sequence"/>
</dbReference>
<dbReference type="GO" id="GO:0009253">
    <property type="term" value="P:peptidoglycan catabolic process"/>
    <property type="evidence" value="ECO:0007669"/>
    <property type="project" value="InterPro"/>
</dbReference>
<protein>
    <submittedName>
        <fullName evidence="4">N-acetyl-anhydromuramyl-L-alanine amidase AmpD</fullName>
    </submittedName>
</protein>
<evidence type="ECO:0000259" key="3">
    <source>
        <dbReference type="SMART" id="SM00701"/>
    </source>
</evidence>
<dbReference type="SMART" id="SM00644">
    <property type="entry name" value="Ami_2"/>
    <property type="match status" value="1"/>
</dbReference>
<evidence type="ECO:0000313" key="4">
    <source>
        <dbReference type="EMBL" id="MBB4034895.1"/>
    </source>
</evidence>
<keyword evidence="5" id="KW-1185">Reference proteome</keyword>
<dbReference type="GO" id="GO:0008745">
    <property type="term" value="F:N-acetylmuramoyl-L-alanine amidase activity"/>
    <property type="evidence" value="ECO:0007669"/>
    <property type="project" value="InterPro"/>
</dbReference>
<dbReference type="RefSeq" id="WP_183305831.1">
    <property type="nucleotide sequence ID" value="NZ_JACIEP010000002.1"/>
</dbReference>
<dbReference type="EMBL" id="JACIEP010000002">
    <property type="protein sequence ID" value="MBB4034895.1"/>
    <property type="molecule type" value="Genomic_DNA"/>
</dbReference>
<dbReference type="InterPro" id="IPR018247">
    <property type="entry name" value="EF_Hand_1_Ca_BS"/>
</dbReference>
<comment type="similarity">
    <text evidence="1">Belongs to the N-acetylmuramoyl-L-alanine amidase 2 family.</text>
</comment>
<organism evidence="4 5">
    <name type="scientific">Dysgonomonas hofstadii</name>
    <dbReference type="NCBI Taxonomy" id="637886"/>
    <lineage>
        <taxon>Bacteria</taxon>
        <taxon>Pseudomonadati</taxon>
        <taxon>Bacteroidota</taxon>
        <taxon>Bacteroidia</taxon>
        <taxon>Bacteroidales</taxon>
        <taxon>Dysgonomonadaceae</taxon>
        <taxon>Dysgonomonas</taxon>
    </lineage>
</organism>
<dbReference type="SUPFAM" id="SSF55846">
    <property type="entry name" value="N-acetylmuramoyl-L-alanine amidase-like"/>
    <property type="match status" value="1"/>
</dbReference>
<proteinExistence type="inferred from homology"/>
<dbReference type="InterPro" id="IPR002502">
    <property type="entry name" value="Amidase_domain"/>
</dbReference>
<dbReference type="SMART" id="SM00701">
    <property type="entry name" value="PGRP"/>
    <property type="match status" value="1"/>
</dbReference>
<dbReference type="PANTHER" id="PTHR11022:SF41">
    <property type="entry name" value="PEPTIDOGLYCAN-RECOGNITION PROTEIN LC-RELATED"/>
    <property type="match status" value="1"/>
</dbReference>
<feature type="domain" description="Peptidoglycan recognition protein family" evidence="3">
    <location>
        <begin position="1"/>
        <end position="119"/>
    </location>
</feature>
<evidence type="ECO:0000256" key="1">
    <source>
        <dbReference type="ARBA" id="ARBA00007553"/>
    </source>
</evidence>